<feature type="domain" description="DUF3846" evidence="1">
    <location>
        <begin position="84"/>
        <end position="181"/>
    </location>
</feature>
<sequence length="227" mass="25928">MQGFLKPYQVEQIKKKYPPGTRIQLDHMEGERDMPDGLQGVVKHVDDQGQLHMAWQNGRSLALIPNEDQFHIIQPEQQTADNKIRVLVVEPGKVPYPQQIENDYRAMQKLVDGCIEFVPLPEPDCHLYCNDEGKLDGLPGNRRLDHGDIICGTFFICADDGAGNDTSLTDRQLQYYTERFQEPEQYTDEEAHHVECEIKIMPSASDSIEDVMRMLGLLQDGNDGMER</sequence>
<name>A0ABZ3EYJ2_9FIRM</name>
<dbReference type="EMBL" id="CP146256">
    <property type="protein sequence ID" value="XAH75311.1"/>
    <property type="molecule type" value="Genomic_DNA"/>
</dbReference>
<dbReference type="Pfam" id="PF14192">
    <property type="entry name" value="DUF4314"/>
    <property type="match status" value="1"/>
</dbReference>
<dbReference type="RefSeq" id="WP_342758876.1">
    <property type="nucleotide sequence ID" value="NZ_CP146256.1"/>
</dbReference>
<organism evidence="3 4">
    <name type="scientific">Kineothrix sedimenti</name>
    <dbReference type="NCBI Taxonomy" id="3123317"/>
    <lineage>
        <taxon>Bacteria</taxon>
        <taxon>Bacillati</taxon>
        <taxon>Bacillota</taxon>
        <taxon>Clostridia</taxon>
        <taxon>Lachnospirales</taxon>
        <taxon>Lachnospiraceae</taxon>
        <taxon>Kineothrix</taxon>
    </lineage>
</organism>
<accession>A0ABZ3EYJ2</accession>
<dbReference type="Proteomes" id="UP001451571">
    <property type="component" value="Chromosome"/>
</dbReference>
<feature type="domain" description="DUF4314" evidence="2">
    <location>
        <begin position="8"/>
        <end position="73"/>
    </location>
</feature>
<evidence type="ECO:0000259" key="2">
    <source>
        <dbReference type="Pfam" id="PF14192"/>
    </source>
</evidence>
<evidence type="ECO:0000313" key="4">
    <source>
        <dbReference type="Proteomes" id="UP001451571"/>
    </source>
</evidence>
<gene>
    <name evidence="3" type="ORF">V6984_06020</name>
</gene>
<keyword evidence="4" id="KW-1185">Reference proteome</keyword>
<dbReference type="InterPro" id="IPR024559">
    <property type="entry name" value="DUF3846"/>
</dbReference>
<proteinExistence type="predicted"/>
<dbReference type="Pfam" id="PF12957">
    <property type="entry name" value="DUF3846"/>
    <property type="match status" value="1"/>
</dbReference>
<dbReference type="InterPro" id="IPR025463">
    <property type="entry name" value="DUF4314"/>
</dbReference>
<reference evidence="3 4" key="1">
    <citation type="submission" date="2024-02" db="EMBL/GenBank/DDBJ databases">
        <title>Bacterial strain from lacustrine sediment.</title>
        <authorList>
            <person name="Petit C."/>
            <person name="Fadhlaoui K."/>
        </authorList>
    </citation>
    <scope>NUCLEOTIDE SEQUENCE [LARGE SCALE GENOMIC DNA]</scope>
    <source>
        <strain evidence="3 4">IPX-CK</strain>
    </source>
</reference>
<evidence type="ECO:0000313" key="3">
    <source>
        <dbReference type="EMBL" id="XAH75311.1"/>
    </source>
</evidence>
<protein>
    <submittedName>
        <fullName evidence="3">DUF4314 domain-containing protein</fullName>
    </submittedName>
</protein>
<evidence type="ECO:0000259" key="1">
    <source>
        <dbReference type="Pfam" id="PF12957"/>
    </source>
</evidence>